<evidence type="ECO:0000256" key="1">
    <source>
        <dbReference type="ARBA" id="ARBA00004651"/>
    </source>
</evidence>
<feature type="transmembrane region" description="Helical" evidence="8">
    <location>
        <begin position="136"/>
        <end position="159"/>
    </location>
</feature>
<evidence type="ECO:0000313" key="11">
    <source>
        <dbReference type="Proteomes" id="UP000712673"/>
    </source>
</evidence>
<feature type="domain" description="NADH:quinone oxidoreductase/Mrp antiporter transmembrane" evidence="9">
    <location>
        <begin position="131"/>
        <end position="423"/>
    </location>
</feature>
<comment type="subcellular location">
    <subcellularLocation>
        <location evidence="1">Cell membrane</location>
        <topology evidence="1">Multi-pass membrane protein</topology>
    </subcellularLocation>
    <subcellularLocation>
        <location evidence="7">Membrane</location>
        <topology evidence="7">Multi-pass membrane protein</topology>
    </subcellularLocation>
</comment>
<evidence type="ECO:0000256" key="2">
    <source>
        <dbReference type="ARBA" id="ARBA00005346"/>
    </source>
</evidence>
<dbReference type="PRINTS" id="PR01437">
    <property type="entry name" value="NUOXDRDTASE4"/>
</dbReference>
<sequence length="491" mass="51861">MTAHVPALLVVLPLLAAVLVPLLALRSVPLAQLIAMLSVGGVILGAGLALRRVLIHGTWHYALGGWAPPWGIEYVIDPLAAGMALLISSMALPALLYAGPVVAAWSAGQVGAFYSLFLLLVTGLLGMVVTGDVFNLYVFLEISSLAAYALLATGGIRAVVATFRYLLIGTIAATFYLLGVGYLYAITGTLNMADLTAQLATLHTSSAFVVAVAFLAIGLAIKAALFPLHAWLPDVYTYAPAPVSGFIAAVMAKVSVYALLRLLVFVLRAEGAAGQALLLLHWAAVVAVLAGALLALAQQDLRRMLAYSSVGQMATIVLGITLGTPAALLGALLHMLNHAVMKGCLFLALGGVQWRTGQVQLADFVGMGQRMPLTMAAFGVAAASMIGLPPTAGFFSKWYLLTGALEAQDWLAVLVLVGSSVLSLIYFFRVLEVAYFRQPGVQALQRELPWRMLTPMVVLATLVVLLGVWNQVIVTQVLQYALPHGVAWPRT</sequence>
<feature type="transmembrane region" description="Helical" evidence="8">
    <location>
        <begin position="452"/>
        <end position="469"/>
    </location>
</feature>
<keyword evidence="6 8" id="KW-0472">Membrane</keyword>
<dbReference type="InterPro" id="IPR003918">
    <property type="entry name" value="NADH_UbQ_OxRdtase"/>
</dbReference>
<dbReference type="AlphaFoldDB" id="A0A937W1J3"/>
<keyword evidence="3" id="KW-1003">Cell membrane</keyword>
<dbReference type="EMBL" id="VGLS01000439">
    <property type="protein sequence ID" value="MBM3224927.1"/>
    <property type="molecule type" value="Genomic_DNA"/>
</dbReference>
<evidence type="ECO:0000256" key="7">
    <source>
        <dbReference type="RuleBase" id="RU000320"/>
    </source>
</evidence>
<evidence type="ECO:0000256" key="8">
    <source>
        <dbReference type="SAM" id="Phobius"/>
    </source>
</evidence>
<dbReference type="GO" id="GO:0005886">
    <property type="term" value="C:plasma membrane"/>
    <property type="evidence" value="ECO:0007669"/>
    <property type="project" value="UniProtKB-SubCell"/>
</dbReference>
<dbReference type="InterPro" id="IPR001750">
    <property type="entry name" value="ND/Mrp_TM"/>
</dbReference>
<dbReference type="Pfam" id="PF00361">
    <property type="entry name" value="Proton_antipo_M"/>
    <property type="match status" value="1"/>
</dbReference>
<evidence type="ECO:0000259" key="9">
    <source>
        <dbReference type="Pfam" id="PF00361"/>
    </source>
</evidence>
<dbReference type="PANTHER" id="PTHR42703:SF1">
    <property type="entry name" value="NA(+)_H(+) ANTIPORTER SUBUNIT D1"/>
    <property type="match status" value="1"/>
</dbReference>
<feature type="transmembrane region" description="Helical" evidence="8">
    <location>
        <begin position="207"/>
        <end position="231"/>
    </location>
</feature>
<dbReference type="Proteomes" id="UP000712673">
    <property type="component" value="Unassembled WGS sequence"/>
</dbReference>
<feature type="transmembrane region" description="Helical" evidence="8">
    <location>
        <begin position="110"/>
        <end position="129"/>
    </location>
</feature>
<dbReference type="GO" id="GO:0042773">
    <property type="term" value="P:ATP synthesis coupled electron transport"/>
    <property type="evidence" value="ECO:0007669"/>
    <property type="project" value="InterPro"/>
</dbReference>
<evidence type="ECO:0000256" key="5">
    <source>
        <dbReference type="ARBA" id="ARBA00022989"/>
    </source>
</evidence>
<comment type="similarity">
    <text evidence="2">Belongs to the CPA3 antiporters (TC 2.A.63) subunit D family.</text>
</comment>
<feature type="transmembrane region" description="Helical" evidence="8">
    <location>
        <begin position="373"/>
        <end position="390"/>
    </location>
</feature>
<dbReference type="PANTHER" id="PTHR42703">
    <property type="entry name" value="NADH DEHYDROGENASE"/>
    <property type="match status" value="1"/>
</dbReference>
<evidence type="ECO:0000256" key="3">
    <source>
        <dbReference type="ARBA" id="ARBA00022475"/>
    </source>
</evidence>
<feature type="transmembrane region" description="Helical" evidence="8">
    <location>
        <begin position="165"/>
        <end position="186"/>
    </location>
</feature>
<evidence type="ECO:0000313" key="10">
    <source>
        <dbReference type="EMBL" id="MBM3224927.1"/>
    </source>
</evidence>
<dbReference type="InterPro" id="IPR050586">
    <property type="entry name" value="CPA3_Na-H_Antiporter_D"/>
</dbReference>
<name>A0A937W1J3_UNCTE</name>
<feature type="transmembrane region" description="Helical" evidence="8">
    <location>
        <begin position="75"/>
        <end position="98"/>
    </location>
</feature>
<feature type="transmembrane region" description="Helical" evidence="8">
    <location>
        <begin position="309"/>
        <end position="333"/>
    </location>
</feature>
<feature type="transmembrane region" description="Helical" evidence="8">
    <location>
        <begin position="276"/>
        <end position="297"/>
    </location>
</feature>
<feature type="transmembrane region" description="Helical" evidence="8">
    <location>
        <begin position="243"/>
        <end position="264"/>
    </location>
</feature>
<keyword evidence="5 8" id="KW-1133">Transmembrane helix</keyword>
<keyword evidence="4 7" id="KW-0812">Transmembrane</keyword>
<gene>
    <name evidence="10" type="ORF">FJZ47_14140</name>
</gene>
<proteinExistence type="inferred from homology"/>
<accession>A0A937W1J3</accession>
<evidence type="ECO:0000256" key="6">
    <source>
        <dbReference type="ARBA" id="ARBA00023136"/>
    </source>
</evidence>
<feature type="transmembrane region" description="Helical" evidence="8">
    <location>
        <begin position="410"/>
        <end position="431"/>
    </location>
</feature>
<feature type="transmembrane region" description="Helical" evidence="8">
    <location>
        <begin position="34"/>
        <end position="54"/>
    </location>
</feature>
<reference evidence="10" key="1">
    <citation type="submission" date="2019-03" db="EMBL/GenBank/DDBJ databases">
        <title>Lake Tanganyika Metagenome-Assembled Genomes (MAGs).</title>
        <authorList>
            <person name="Tran P."/>
        </authorList>
    </citation>
    <scope>NUCLEOTIDE SEQUENCE</scope>
    <source>
        <strain evidence="10">K_DeepCast_65m_m2_066</strain>
    </source>
</reference>
<evidence type="ECO:0000256" key="4">
    <source>
        <dbReference type="ARBA" id="ARBA00022692"/>
    </source>
</evidence>
<protein>
    <recommendedName>
        <fullName evidence="9">NADH:quinone oxidoreductase/Mrp antiporter transmembrane domain-containing protein</fullName>
    </recommendedName>
</protein>
<dbReference type="GO" id="GO:0008137">
    <property type="term" value="F:NADH dehydrogenase (ubiquinone) activity"/>
    <property type="evidence" value="ECO:0007669"/>
    <property type="project" value="InterPro"/>
</dbReference>
<organism evidence="10 11">
    <name type="scientific">Tectimicrobiota bacterium</name>
    <dbReference type="NCBI Taxonomy" id="2528274"/>
    <lineage>
        <taxon>Bacteria</taxon>
        <taxon>Pseudomonadati</taxon>
        <taxon>Nitrospinota/Tectimicrobiota group</taxon>
        <taxon>Candidatus Tectimicrobiota</taxon>
    </lineage>
</organism>
<comment type="caution">
    <text evidence="10">The sequence shown here is derived from an EMBL/GenBank/DDBJ whole genome shotgun (WGS) entry which is preliminary data.</text>
</comment>